<dbReference type="InterPro" id="IPR001810">
    <property type="entry name" value="F-box_dom"/>
</dbReference>
<feature type="domain" description="F-box" evidence="1">
    <location>
        <begin position="14"/>
        <end position="57"/>
    </location>
</feature>
<dbReference type="SUPFAM" id="SSF81383">
    <property type="entry name" value="F-box domain"/>
    <property type="match status" value="1"/>
</dbReference>
<dbReference type="Gene3D" id="1.20.1280.50">
    <property type="match status" value="1"/>
</dbReference>
<dbReference type="Pfam" id="PF14299">
    <property type="entry name" value="PP2"/>
    <property type="match status" value="1"/>
</dbReference>
<comment type="caution">
    <text evidence="2">The sequence shown here is derived from an EMBL/GenBank/DDBJ whole genome shotgun (WGS) entry which is preliminary data.</text>
</comment>
<gene>
    <name evidence="2" type="ORF">M5K25_010462</name>
</gene>
<dbReference type="Proteomes" id="UP001552299">
    <property type="component" value="Unassembled WGS sequence"/>
</dbReference>
<name>A0ABD0V0I8_DENTH</name>
<evidence type="ECO:0000313" key="2">
    <source>
        <dbReference type="EMBL" id="KAL0918453.1"/>
    </source>
</evidence>
<accession>A0ABD0V0I8</accession>
<evidence type="ECO:0000259" key="1">
    <source>
        <dbReference type="Pfam" id="PF12937"/>
    </source>
</evidence>
<dbReference type="PANTHER" id="PTHR32278:SF111">
    <property type="entry name" value="F-BOX PROTEIN PP2-B12-RELATED"/>
    <property type="match status" value="1"/>
</dbReference>
<organism evidence="2 3">
    <name type="scientific">Dendrobium thyrsiflorum</name>
    <name type="common">Pinecone-like raceme dendrobium</name>
    <name type="synonym">Orchid</name>
    <dbReference type="NCBI Taxonomy" id="117978"/>
    <lineage>
        <taxon>Eukaryota</taxon>
        <taxon>Viridiplantae</taxon>
        <taxon>Streptophyta</taxon>
        <taxon>Embryophyta</taxon>
        <taxon>Tracheophyta</taxon>
        <taxon>Spermatophyta</taxon>
        <taxon>Magnoliopsida</taxon>
        <taxon>Liliopsida</taxon>
        <taxon>Asparagales</taxon>
        <taxon>Orchidaceae</taxon>
        <taxon>Epidendroideae</taxon>
        <taxon>Malaxideae</taxon>
        <taxon>Dendrobiinae</taxon>
        <taxon>Dendrobium</taxon>
    </lineage>
</organism>
<dbReference type="Pfam" id="PF12937">
    <property type="entry name" value="F-box-like"/>
    <property type="match status" value="1"/>
</dbReference>
<dbReference type="InterPro" id="IPR036047">
    <property type="entry name" value="F-box-like_dom_sf"/>
</dbReference>
<dbReference type="EMBL" id="JANQDX010000009">
    <property type="protein sequence ID" value="KAL0918453.1"/>
    <property type="molecule type" value="Genomic_DNA"/>
</dbReference>
<sequence length="376" mass="42339">MEGDGGSCAICSDIQRLPEECVAHAISLTSPRDACRSEAVSAAFRSAASSDNVWRSFLPSDYAEMLARAVDRVEFASMKHLYFRLCDPILIDGGKMGFFLDRETGVKCFILPARELRIVCVEGDTPQYWRWIHHPESRFSEVAELLVVWWLDIKGKINSRMLSKWSNYSAYLVFKVSNSASGLSHPLQEVSVTLGSHVSGFSVRLMEEQEPSRRRPILLRPRFMQNFLRRANLLQEPLEDLREPLNDQAVEAPNVPDEQAQVQAQRDRGMVGIPQRRQDGWMEILLGEFYNEEGDDGDVTMSFSAIKGGNPKSGLIVQGIEIRPKKLVGFDSSSRSIDDKNVTFGNRLVVQFMIRAKGQECETAQDLSGSDRIVMT</sequence>
<keyword evidence="3" id="KW-1185">Reference proteome</keyword>
<dbReference type="InterPro" id="IPR025886">
    <property type="entry name" value="PP2-like"/>
</dbReference>
<dbReference type="AlphaFoldDB" id="A0ABD0V0I8"/>
<dbReference type="PANTHER" id="PTHR32278">
    <property type="entry name" value="F-BOX DOMAIN-CONTAINING PROTEIN"/>
    <property type="match status" value="1"/>
</dbReference>
<proteinExistence type="predicted"/>
<evidence type="ECO:0000313" key="3">
    <source>
        <dbReference type="Proteomes" id="UP001552299"/>
    </source>
</evidence>
<reference evidence="2 3" key="1">
    <citation type="journal article" date="2024" name="Plant Biotechnol. J.">
        <title>Dendrobium thyrsiflorum genome and its molecular insights into genes involved in important horticultural traits.</title>
        <authorList>
            <person name="Chen B."/>
            <person name="Wang J.Y."/>
            <person name="Zheng P.J."/>
            <person name="Li K.L."/>
            <person name="Liang Y.M."/>
            <person name="Chen X.F."/>
            <person name="Zhang C."/>
            <person name="Zhao X."/>
            <person name="He X."/>
            <person name="Zhang G.Q."/>
            <person name="Liu Z.J."/>
            <person name="Xu Q."/>
        </authorList>
    </citation>
    <scope>NUCLEOTIDE SEQUENCE [LARGE SCALE GENOMIC DNA]</scope>
    <source>
        <strain evidence="2">GZMU011</strain>
    </source>
</reference>
<protein>
    <recommendedName>
        <fullName evidence="1">F-box domain-containing protein</fullName>
    </recommendedName>
</protein>